<dbReference type="PANTHER" id="PTHR43194">
    <property type="entry name" value="HYDROLASE ALPHA/BETA FOLD FAMILY"/>
    <property type="match status" value="1"/>
</dbReference>
<accession>A0A516SGI8</accession>
<dbReference type="AlphaFoldDB" id="A0A516SGI8"/>
<dbReference type="PANTHER" id="PTHR43194:SF5">
    <property type="entry name" value="PIMELOYL-[ACYL-CARRIER PROTEIN] METHYL ESTER ESTERASE"/>
    <property type="match status" value="1"/>
</dbReference>
<keyword evidence="3" id="KW-1185">Reference proteome</keyword>
<sequence>MAPEVPNPTPWVLLRGLGREARHWGDFPAYLAEALGNAPVHCPDLAGNGRHWRSVSATTIQGQCDGVRQALHPILAQGPVNLLALSLGGMVALDWAARHPAEVSRLVLINTSLAGIAPFWRRLRWQNYPALLGLLSQRPAQREQSILRLCGNHAERRAAVLADWQRWQSECPVSGANLLRQLTAAARYRPPENWPRQPTLLLCSRQDRLVDCACTTALAAAAHWPLRRHPTAGHDVALDAPQWLAEQVAAWCAEPGQ</sequence>
<dbReference type="Gene3D" id="3.40.50.1820">
    <property type="entry name" value="alpha/beta hydrolase"/>
    <property type="match status" value="1"/>
</dbReference>
<reference evidence="3" key="1">
    <citation type="submission" date="2019-07" db="EMBL/GenBank/DDBJ databases">
        <title>Chitinimonas sp. nov., isolated from Ny-Alesund, arctica soil.</title>
        <authorList>
            <person name="Xu Q."/>
            <person name="Peng F."/>
        </authorList>
    </citation>
    <scope>NUCLEOTIDE SEQUENCE [LARGE SCALE GENOMIC DNA]</scope>
    <source>
        <strain evidence="3">R3-44</strain>
    </source>
</reference>
<organism evidence="2 3">
    <name type="scientific">Chitinimonas arctica</name>
    <dbReference type="NCBI Taxonomy" id="2594795"/>
    <lineage>
        <taxon>Bacteria</taxon>
        <taxon>Pseudomonadati</taxon>
        <taxon>Pseudomonadota</taxon>
        <taxon>Betaproteobacteria</taxon>
        <taxon>Neisseriales</taxon>
        <taxon>Chitinibacteraceae</taxon>
        <taxon>Chitinimonas</taxon>
    </lineage>
</organism>
<evidence type="ECO:0000259" key="1">
    <source>
        <dbReference type="Pfam" id="PF12697"/>
    </source>
</evidence>
<dbReference type="InterPro" id="IPR050228">
    <property type="entry name" value="Carboxylesterase_BioH"/>
</dbReference>
<keyword evidence="2" id="KW-0378">Hydrolase</keyword>
<dbReference type="InterPro" id="IPR000073">
    <property type="entry name" value="AB_hydrolase_1"/>
</dbReference>
<dbReference type="Pfam" id="PF12697">
    <property type="entry name" value="Abhydrolase_6"/>
    <property type="match status" value="1"/>
</dbReference>
<gene>
    <name evidence="2" type="ORF">FNU76_12620</name>
</gene>
<dbReference type="GO" id="GO:0016787">
    <property type="term" value="F:hydrolase activity"/>
    <property type="evidence" value="ECO:0007669"/>
    <property type="project" value="UniProtKB-KW"/>
</dbReference>
<evidence type="ECO:0000313" key="2">
    <source>
        <dbReference type="EMBL" id="QDQ27138.1"/>
    </source>
</evidence>
<dbReference type="PRINTS" id="PR00111">
    <property type="entry name" value="ABHYDROLASE"/>
</dbReference>
<proteinExistence type="predicted"/>
<dbReference type="SUPFAM" id="SSF53474">
    <property type="entry name" value="alpha/beta-Hydrolases"/>
    <property type="match status" value="1"/>
</dbReference>
<dbReference type="RefSeq" id="WP_144278531.1">
    <property type="nucleotide sequence ID" value="NZ_CP041730.1"/>
</dbReference>
<dbReference type="Proteomes" id="UP000317550">
    <property type="component" value="Chromosome"/>
</dbReference>
<name>A0A516SGI8_9NEIS</name>
<dbReference type="OrthoDB" id="3519228at2"/>
<dbReference type="InterPro" id="IPR029058">
    <property type="entry name" value="AB_hydrolase_fold"/>
</dbReference>
<dbReference type="EMBL" id="CP041730">
    <property type="protein sequence ID" value="QDQ27138.1"/>
    <property type="molecule type" value="Genomic_DNA"/>
</dbReference>
<evidence type="ECO:0000313" key="3">
    <source>
        <dbReference type="Proteomes" id="UP000317550"/>
    </source>
</evidence>
<protein>
    <submittedName>
        <fullName evidence="2">Alpha/beta hydrolase</fullName>
    </submittedName>
</protein>
<feature type="domain" description="AB hydrolase-1" evidence="1">
    <location>
        <begin position="12"/>
        <end position="246"/>
    </location>
</feature>
<dbReference type="KEGG" id="cari:FNU76_12620"/>